<sequence length="748" mass="84478">MNFMIVRSLSSYNGIVGRPGIREIQAVPSTDHGMLKFLVDEGIVTIRSTILIPAECATVITSSREIPKEAGVRHENFKVALHSNFPDQEVAIGGTLSAKGQTKLCLLLKKNLDIFAWQPSDMTGVPRSIAEHRLDIQEGYSPVRQKKRGQAPECAKAIQAELQKLVGAGIMREVYYNEWLSNPIMLPFKCFLDAYKGYHQIQMAESDEEKTAFHTSQRVYCYTKMHFGLKNVGATYRRLVDKAFDSQVGRNIEVYVDDLVIKSHTEAEMLRDIDETFRTLRKINMKLNPKKCTFGAVEGMFLGYMISPEGIKPCPDKTEAVLQLPSPRTIKEVQSLNGKLASLNRFLSKSAKRTSLQATKAAPVRTTPAGSTQAKGELIVYLSATYGAISAVLMTKRGTVQTSVYFVSRTLQGPELNYTPMEKLVLSLVFAANRLRRRWLNTDKPGRNGVLLRTKDPVYRFNNEAEYKALIAGLRIAAQMGVRNVQKEVEAIVEEEGPTWMTPIIEYLKDGTLPGDRKEASKLRIKARQYELLEGVLYRRSFLKPWLRCIGPLQADYVIREIHEGSCSMHAGPRSIVAKAMRLGYYWPTMHRDARDMIRACNDFQIHRSVLRNPQQPLTPITAPWPFYKWGIDIAGPFPEGPGKVKFFIVAMDYFTKWIEAKAVATINDQVKKFVWDNIVCRFGLPREIISDNGKQFSDNPFKDWCEKLNIAQRFASVKHPQSNGLVERANRSLGEGIKARLGEGNKN</sequence>
<dbReference type="PROSITE" id="PS50994">
    <property type="entry name" value="INTEGRASE"/>
    <property type="match status" value="1"/>
</dbReference>
<keyword evidence="3" id="KW-0548">Nucleotidyltransferase</keyword>
<feature type="domain" description="Integrase catalytic" evidence="2">
    <location>
        <begin position="616"/>
        <end position="748"/>
    </location>
</feature>
<dbReference type="InterPro" id="IPR043502">
    <property type="entry name" value="DNA/RNA_pol_sf"/>
</dbReference>
<dbReference type="Gene3D" id="1.10.340.70">
    <property type="match status" value="1"/>
</dbReference>
<keyword evidence="3" id="KW-0695">RNA-directed DNA polymerase</keyword>
<dbReference type="Proteomes" id="UP001151760">
    <property type="component" value="Unassembled WGS sequence"/>
</dbReference>
<dbReference type="Pfam" id="PF00078">
    <property type="entry name" value="RVT_1"/>
    <property type="match status" value="1"/>
</dbReference>
<dbReference type="Gene3D" id="3.30.70.270">
    <property type="match status" value="1"/>
</dbReference>
<name>A0ABQ4XB72_9ASTR</name>
<keyword evidence="4" id="KW-1185">Reference proteome</keyword>
<dbReference type="PANTHER" id="PTHR37984">
    <property type="entry name" value="PROTEIN CBG26694"/>
    <property type="match status" value="1"/>
</dbReference>
<dbReference type="EMBL" id="BQNB010009348">
    <property type="protein sequence ID" value="GJS62270.1"/>
    <property type="molecule type" value="Genomic_DNA"/>
</dbReference>
<reference evidence="3" key="2">
    <citation type="submission" date="2022-01" db="EMBL/GenBank/DDBJ databases">
        <authorList>
            <person name="Yamashiro T."/>
            <person name="Shiraishi A."/>
            <person name="Satake H."/>
            <person name="Nakayama K."/>
        </authorList>
    </citation>
    <scope>NUCLEOTIDE SEQUENCE</scope>
</reference>
<dbReference type="InterPro" id="IPR000477">
    <property type="entry name" value="RT_dom"/>
</dbReference>
<organism evidence="3 4">
    <name type="scientific">Tanacetum coccineum</name>
    <dbReference type="NCBI Taxonomy" id="301880"/>
    <lineage>
        <taxon>Eukaryota</taxon>
        <taxon>Viridiplantae</taxon>
        <taxon>Streptophyta</taxon>
        <taxon>Embryophyta</taxon>
        <taxon>Tracheophyta</taxon>
        <taxon>Spermatophyta</taxon>
        <taxon>Magnoliopsida</taxon>
        <taxon>eudicotyledons</taxon>
        <taxon>Gunneridae</taxon>
        <taxon>Pentapetalae</taxon>
        <taxon>asterids</taxon>
        <taxon>campanulids</taxon>
        <taxon>Asterales</taxon>
        <taxon>Asteraceae</taxon>
        <taxon>Asteroideae</taxon>
        <taxon>Anthemideae</taxon>
        <taxon>Anthemidinae</taxon>
        <taxon>Tanacetum</taxon>
    </lineage>
</organism>
<proteinExistence type="predicted"/>
<keyword evidence="3" id="KW-0808">Transferase</keyword>
<dbReference type="InterPro" id="IPR050951">
    <property type="entry name" value="Retrovirus_Pol_polyprotein"/>
</dbReference>
<dbReference type="GO" id="GO:0003964">
    <property type="term" value="F:RNA-directed DNA polymerase activity"/>
    <property type="evidence" value="ECO:0007669"/>
    <property type="project" value="UniProtKB-KW"/>
</dbReference>
<dbReference type="SUPFAM" id="SSF56672">
    <property type="entry name" value="DNA/RNA polymerases"/>
    <property type="match status" value="1"/>
</dbReference>
<dbReference type="Pfam" id="PF17919">
    <property type="entry name" value="RT_RNaseH_2"/>
    <property type="match status" value="1"/>
</dbReference>
<dbReference type="SUPFAM" id="SSF53098">
    <property type="entry name" value="Ribonuclease H-like"/>
    <property type="match status" value="1"/>
</dbReference>
<dbReference type="InterPro" id="IPR001584">
    <property type="entry name" value="Integrase_cat-core"/>
</dbReference>
<keyword evidence="1" id="KW-0511">Multifunctional enzyme</keyword>
<dbReference type="Gene3D" id="3.30.420.10">
    <property type="entry name" value="Ribonuclease H-like superfamily/Ribonuclease H"/>
    <property type="match status" value="1"/>
</dbReference>
<dbReference type="InterPro" id="IPR041588">
    <property type="entry name" value="Integrase_H2C2"/>
</dbReference>
<dbReference type="Gene3D" id="3.10.10.10">
    <property type="entry name" value="HIV Type 1 Reverse Transcriptase, subunit A, domain 1"/>
    <property type="match status" value="1"/>
</dbReference>
<reference evidence="3" key="1">
    <citation type="journal article" date="2022" name="Int. J. Mol. Sci.">
        <title>Draft Genome of Tanacetum Coccineum: Genomic Comparison of Closely Related Tanacetum-Family Plants.</title>
        <authorList>
            <person name="Yamashiro T."/>
            <person name="Shiraishi A."/>
            <person name="Nakayama K."/>
            <person name="Satake H."/>
        </authorList>
    </citation>
    <scope>NUCLEOTIDE SEQUENCE</scope>
</reference>
<evidence type="ECO:0000256" key="1">
    <source>
        <dbReference type="ARBA" id="ARBA00023268"/>
    </source>
</evidence>
<dbReference type="PANTHER" id="PTHR37984:SF5">
    <property type="entry name" value="PROTEIN NYNRIN-LIKE"/>
    <property type="match status" value="1"/>
</dbReference>
<dbReference type="InterPro" id="IPR041577">
    <property type="entry name" value="RT_RNaseH_2"/>
</dbReference>
<dbReference type="InterPro" id="IPR036397">
    <property type="entry name" value="RNaseH_sf"/>
</dbReference>
<dbReference type="InterPro" id="IPR043128">
    <property type="entry name" value="Rev_trsase/Diguanyl_cyclase"/>
</dbReference>
<protein>
    <submittedName>
        <fullName evidence="3">Reverse transcriptase domain-containing protein</fullName>
    </submittedName>
</protein>
<evidence type="ECO:0000313" key="3">
    <source>
        <dbReference type="EMBL" id="GJS62270.1"/>
    </source>
</evidence>
<dbReference type="InterPro" id="IPR012337">
    <property type="entry name" value="RNaseH-like_sf"/>
</dbReference>
<gene>
    <name evidence="3" type="ORF">Tco_0657054</name>
</gene>
<evidence type="ECO:0000259" key="2">
    <source>
        <dbReference type="PROSITE" id="PS50994"/>
    </source>
</evidence>
<evidence type="ECO:0000313" key="4">
    <source>
        <dbReference type="Proteomes" id="UP001151760"/>
    </source>
</evidence>
<dbReference type="Pfam" id="PF17921">
    <property type="entry name" value="Integrase_H2C2"/>
    <property type="match status" value="1"/>
</dbReference>
<dbReference type="CDD" id="cd01647">
    <property type="entry name" value="RT_LTR"/>
    <property type="match status" value="1"/>
</dbReference>
<comment type="caution">
    <text evidence="3">The sequence shown here is derived from an EMBL/GenBank/DDBJ whole genome shotgun (WGS) entry which is preliminary data.</text>
</comment>
<accession>A0ABQ4XB72</accession>
<dbReference type="Pfam" id="PF00665">
    <property type="entry name" value="rve"/>
    <property type="match status" value="1"/>
</dbReference>